<name>A0A699HGB3_TANCI</name>
<comment type="caution">
    <text evidence="2">The sequence shown here is derived from an EMBL/GenBank/DDBJ whole genome shotgun (WGS) entry which is preliminary data.</text>
</comment>
<dbReference type="AlphaFoldDB" id="A0A699HGB3"/>
<feature type="compositionally biased region" description="Basic and acidic residues" evidence="1">
    <location>
        <begin position="131"/>
        <end position="148"/>
    </location>
</feature>
<feature type="region of interest" description="Disordered" evidence="1">
    <location>
        <begin position="131"/>
        <end position="154"/>
    </location>
</feature>
<reference evidence="2" key="1">
    <citation type="journal article" date="2019" name="Sci. Rep.">
        <title>Draft genome of Tanacetum cinerariifolium, the natural source of mosquito coil.</title>
        <authorList>
            <person name="Yamashiro T."/>
            <person name="Shiraishi A."/>
            <person name="Satake H."/>
            <person name="Nakayama K."/>
        </authorList>
    </citation>
    <scope>NUCLEOTIDE SEQUENCE</scope>
</reference>
<gene>
    <name evidence="2" type="ORF">Tci_390967</name>
</gene>
<evidence type="ECO:0000313" key="2">
    <source>
        <dbReference type="EMBL" id="GEY18993.1"/>
    </source>
</evidence>
<protein>
    <submittedName>
        <fullName evidence="2">Retrovirus-related Pol polyprotein from transposon TNT 1-94</fullName>
    </submittedName>
</protein>
<accession>A0A699HGB3</accession>
<dbReference type="EMBL" id="BKCJ010158608">
    <property type="protein sequence ID" value="GEY18993.1"/>
    <property type="molecule type" value="Genomic_DNA"/>
</dbReference>
<organism evidence="2">
    <name type="scientific">Tanacetum cinerariifolium</name>
    <name type="common">Dalmatian daisy</name>
    <name type="synonym">Chrysanthemum cinerariifolium</name>
    <dbReference type="NCBI Taxonomy" id="118510"/>
    <lineage>
        <taxon>Eukaryota</taxon>
        <taxon>Viridiplantae</taxon>
        <taxon>Streptophyta</taxon>
        <taxon>Embryophyta</taxon>
        <taxon>Tracheophyta</taxon>
        <taxon>Spermatophyta</taxon>
        <taxon>Magnoliopsida</taxon>
        <taxon>eudicotyledons</taxon>
        <taxon>Gunneridae</taxon>
        <taxon>Pentapetalae</taxon>
        <taxon>asterids</taxon>
        <taxon>campanulids</taxon>
        <taxon>Asterales</taxon>
        <taxon>Asteraceae</taxon>
        <taxon>Asteroideae</taxon>
        <taxon>Anthemideae</taxon>
        <taxon>Anthemidinae</taxon>
        <taxon>Tanacetum</taxon>
    </lineage>
</organism>
<evidence type="ECO:0000256" key="1">
    <source>
        <dbReference type="SAM" id="MobiDB-lite"/>
    </source>
</evidence>
<sequence>MKKAYNTLILCLGDRVLRKVTKETAAAGIWTKLTSLYMTKSLANRLYLKKKLYTYYMSPSTKLGDHIDEFNKLILDLANIDIEIEDEDQALMLFTSLPSSYENFVETLLYGRKSLTMEDVLATLNSRELKKRTEGTKEEAGDGSDHLGKAHSGGSLRFKSRGNWKKNCVYTLEAKVMTFGVQKHGGSKQVGLKQLGSKQVGFKQLGHKQAGFKQLGFGFQTGVHGVQDEKRVWFEVKLQGAKGDREAEVFQVSNDDVAVAQRRLEDKQLEEKTNTNCLVKEQEKVHLVLAMDDLNEHVPQNDSDLQPYSSTLPETFGYEMGSLICKDKYHIAALESDAVLAPRSLFLRRKTRLRAALDALENVLPRSREVNKENIVDDCEDYIKYLQLHMKGYGHYNVHENTATGPLDDILGKLLKNPTEATKLLESKGRLSGQLYFGFIMLSSRGGGNSALLFENGSIWVMVNPYWVIQRLKTRLRAALEALENVLPRSREVNKENIVDDCEDYIKYLQLHMKGYGHYNVHENTATGPLDDILGKLLKESPTEATKLLESKGLSMRTSPPN</sequence>
<dbReference type="Pfam" id="PF14223">
    <property type="entry name" value="Retrotran_gag_2"/>
    <property type="match status" value="1"/>
</dbReference>
<proteinExistence type="predicted"/>